<evidence type="ECO:0000313" key="2">
    <source>
        <dbReference type="EMBL" id="KAK8084483.1"/>
    </source>
</evidence>
<dbReference type="NCBIfam" id="NF041278">
    <property type="entry name" value="CmcJ_NvfI_EfuI"/>
    <property type="match status" value="1"/>
</dbReference>
<reference evidence="2 3" key="1">
    <citation type="submission" date="2023-01" db="EMBL/GenBank/DDBJ databases">
        <title>Analysis of 21 Apiospora genomes using comparative genomics revels a genus with tremendous synthesis potential of carbohydrate active enzymes and secondary metabolites.</title>
        <authorList>
            <person name="Sorensen T."/>
        </authorList>
    </citation>
    <scope>NUCLEOTIDE SEQUENCE [LARGE SCALE GENOMIC DNA]</scope>
    <source>
        <strain evidence="2 3">CBS 114990</strain>
    </source>
</reference>
<dbReference type="Proteomes" id="UP001433268">
    <property type="component" value="Unassembled WGS sequence"/>
</dbReference>
<dbReference type="RefSeq" id="XP_066668992.1">
    <property type="nucleotide sequence ID" value="XM_066810069.1"/>
</dbReference>
<dbReference type="GeneID" id="92043129"/>
<dbReference type="PANTHER" id="PTHR34598:SF3">
    <property type="entry name" value="OXIDOREDUCTASE AN1597"/>
    <property type="match status" value="1"/>
</dbReference>
<organism evidence="2 3">
    <name type="scientific">Apiospora hydei</name>
    <dbReference type="NCBI Taxonomy" id="1337664"/>
    <lineage>
        <taxon>Eukaryota</taxon>
        <taxon>Fungi</taxon>
        <taxon>Dikarya</taxon>
        <taxon>Ascomycota</taxon>
        <taxon>Pezizomycotina</taxon>
        <taxon>Sordariomycetes</taxon>
        <taxon>Xylariomycetidae</taxon>
        <taxon>Amphisphaeriales</taxon>
        <taxon>Apiosporaceae</taxon>
        <taxon>Apiospora</taxon>
    </lineage>
</organism>
<dbReference type="InterPro" id="IPR044053">
    <property type="entry name" value="AsaB-like"/>
</dbReference>
<evidence type="ECO:0000256" key="1">
    <source>
        <dbReference type="ARBA" id="ARBA00023604"/>
    </source>
</evidence>
<name>A0ABR1WR37_9PEZI</name>
<comment type="similarity">
    <text evidence="1">Belongs to the asaB hydroxylase/desaturase family.</text>
</comment>
<dbReference type="PANTHER" id="PTHR34598">
    <property type="entry name" value="BLL6449 PROTEIN"/>
    <property type="match status" value="1"/>
</dbReference>
<comment type="caution">
    <text evidence="2">The sequence shown here is derived from an EMBL/GenBank/DDBJ whole genome shotgun (WGS) entry which is preliminary data.</text>
</comment>
<protein>
    <submittedName>
        <fullName evidence="2">Uncharacterized protein</fullName>
    </submittedName>
</protein>
<proteinExistence type="inferred from homology"/>
<evidence type="ECO:0000313" key="3">
    <source>
        <dbReference type="Proteomes" id="UP001433268"/>
    </source>
</evidence>
<sequence length="262" mass="30181">MTVVSDQSVVSEMHYLEQQKLYETEKPYSLRFPPNGIPQLPQSNVKRERHQIQLHSMRQRKDLTLDSCGFELLVSPCSIPYEDFANPQRIQDTYLPNLGHNLKIALGAKLVIPLDSCGQVRRRHRLFPISTGENYEHNQPTAMAHIDFTVREGERMIHALFGGNADQVLQSRWQIINAWRPIKGPLNDWPLGLCDTRTVDFQSDTMPGDIVFREFFTENIQVHYNSKQVWYWLPEQTVDEVLLFKSAESDANSAQGASNIGW</sequence>
<keyword evidence="3" id="KW-1185">Reference proteome</keyword>
<gene>
    <name evidence="2" type="ORF">PG997_005754</name>
</gene>
<accession>A0ABR1WR37</accession>
<dbReference type="EMBL" id="JAQQWN010000005">
    <property type="protein sequence ID" value="KAK8084483.1"/>
    <property type="molecule type" value="Genomic_DNA"/>
</dbReference>